<protein>
    <submittedName>
        <fullName evidence="3">SDR family NAD(P)-dependent oxidoreductase</fullName>
    </submittedName>
</protein>
<dbReference type="EMBL" id="JAWLIP010000004">
    <property type="protein sequence ID" value="MDV6226823.1"/>
    <property type="molecule type" value="Genomic_DNA"/>
</dbReference>
<reference evidence="3 4" key="1">
    <citation type="submission" date="2023-10" db="EMBL/GenBank/DDBJ databases">
        <authorList>
            <person name="Venkata Ramana C."/>
            <person name="Sasikala C."/>
            <person name="Dhurka M."/>
        </authorList>
    </citation>
    <scope>NUCLEOTIDE SEQUENCE [LARGE SCALE GENOMIC DNA]</scope>
    <source>
        <strain evidence="3 4">KCTC 32151</strain>
    </source>
</reference>
<organism evidence="3 4">
    <name type="scientific">Nitratireductor aquimarinus</name>
    <dbReference type="NCBI Taxonomy" id="889300"/>
    <lineage>
        <taxon>Bacteria</taxon>
        <taxon>Pseudomonadati</taxon>
        <taxon>Pseudomonadota</taxon>
        <taxon>Alphaproteobacteria</taxon>
        <taxon>Hyphomicrobiales</taxon>
        <taxon>Phyllobacteriaceae</taxon>
        <taxon>Nitratireductor</taxon>
    </lineage>
</organism>
<dbReference type="InterPro" id="IPR036291">
    <property type="entry name" value="NAD(P)-bd_dom_sf"/>
</dbReference>
<evidence type="ECO:0000313" key="4">
    <source>
        <dbReference type="Proteomes" id="UP001185659"/>
    </source>
</evidence>
<name>A0ABU4AKP4_9HYPH</name>
<keyword evidence="4" id="KW-1185">Reference proteome</keyword>
<evidence type="ECO:0000256" key="2">
    <source>
        <dbReference type="ARBA" id="ARBA00023002"/>
    </source>
</evidence>
<dbReference type="PANTHER" id="PTHR44196">
    <property type="entry name" value="DEHYDROGENASE/REDUCTASE SDR FAMILY MEMBER 7B"/>
    <property type="match status" value="1"/>
</dbReference>
<evidence type="ECO:0000313" key="3">
    <source>
        <dbReference type="EMBL" id="MDV6226823.1"/>
    </source>
</evidence>
<dbReference type="InterPro" id="IPR002347">
    <property type="entry name" value="SDR_fam"/>
</dbReference>
<comment type="caution">
    <text evidence="3">The sequence shown here is derived from an EMBL/GenBank/DDBJ whole genome shotgun (WGS) entry which is preliminary data.</text>
</comment>
<dbReference type="Gene3D" id="3.40.50.720">
    <property type="entry name" value="NAD(P)-binding Rossmann-like Domain"/>
    <property type="match status" value="1"/>
</dbReference>
<sequence length="253" mass="27222">MSEISANRLVWITGASSGIGRALALRLAKSGWRVAASARSEEALLNLAKEVPESIHPYPLDVTEMDETRAVFEAIEEALGPVDMAVLGAGTYTRDGAFGFSAETAARMISVNLQGACNALDPVLQAMMRRGRGQIAIMASVAGYTGLPGGATYGATKAALNNLCEAMKPEAERRNVSLSIINPGFVDTPLTARNDFPMPFMISADEAAEHIECGLTDRRYEIIFPWKMKLAVKLLHALPAGLRFAITRKLVRT</sequence>
<dbReference type="RefSeq" id="WP_317561312.1">
    <property type="nucleotide sequence ID" value="NZ_JAWLIP010000004.1"/>
</dbReference>
<accession>A0ABU4AKP4</accession>
<dbReference type="PANTHER" id="PTHR44196:SF1">
    <property type="entry name" value="DEHYDROGENASE_REDUCTASE SDR FAMILY MEMBER 7B"/>
    <property type="match status" value="1"/>
</dbReference>
<evidence type="ECO:0000256" key="1">
    <source>
        <dbReference type="ARBA" id="ARBA00006484"/>
    </source>
</evidence>
<dbReference type="SUPFAM" id="SSF51735">
    <property type="entry name" value="NAD(P)-binding Rossmann-fold domains"/>
    <property type="match status" value="1"/>
</dbReference>
<gene>
    <name evidence="3" type="ORF">R2G56_11050</name>
</gene>
<proteinExistence type="inferred from homology"/>
<dbReference type="Pfam" id="PF00106">
    <property type="entry name" value="adh_short"/>
    <property type="match status" value="1"/>
</dbReference>
<dbReference type="PRINTS" id="PR00081">
    <property type="entry name" value="GDHRDH"/>
</dbReference>
<comment type="similarity">
    <text evidence="1">Belongs to the short-chain dehydrogenases/reductases (SDR) family.</text>
</comment>
<keyword evidence="2" id="KW-0560">Oxidoreductase</keyword>
<dbReference type="Proteomes" id="UP001185659">
    <property type="component" value="Unassembled WGS sequence"/>
</dbReference>